<keyword evidence="1" id="KW-0812">Transmembrane</keyword>
<dbReference type="GO" id="GO:0016020">
    <property type="term" value="C:membrane"/>
    <property type="evidence" value="ECO:0007669"/>
    <property type="project" value="InterPro"/>
</dbReference>
<dbReference type="InterPro" id="IPR037185">
    <property type="entry name" value="EmrE-like"/>
</dbReference>
<proteinExistence type="predicted"/>
<feature type="domain" description="EamA" evidence="2">
    <location>
        <begin position="9"/>
        <end position="144"/>
    </location>
</feature>
<dbReference type="OrthoDB" id="8794141at2"/>
<gene>
    <name evidence="3" type="ORF">DBV39_11980</name>
</gene>
<evidence type="ECO:0000259" key="2">
    <source>
        <dbReference type="Pfam" id="PF00892"/>
    </source>
</evidence>
<keyword evidence="1" id="KW-0472">Membrane</keyword>
<keyword evidence="4" id="KW-1185">Reference proteome</keyword>
<feature type="transmembrane region" description="Helical" evidence="1">
    <location>
        <begin position="73"/>
        <end position="93"/>
    </location>
</feature>
<feature type="transmembrane region" description="Helical" evidence="1">
    <location>
        <begin position="162"/>
        <end position="179"/>
    </location>
</feature>
<dbReference type="EMBL" id="CP028901">
    <property type="protein sequence ID" value="AWB34303.1"/>
    <property type="molecule type" value="Genomic_DNA"/>
</dbReference>
<dbReference type="Proteomes" id="UP000244571">
    <property type="component" value="Chromosome"/>
</dbReference>
<dbReference type="InterPro" id="IPR000620">
    <property type="entry name" value="EamA_dom"/>
</dbReference>
<evidence type="ECO:0000313" key="4">
    <source>
        <dbReference type="Proteomes" id="UP000244571"/>
    </source>
</evidence>
<sequence>MDADWTWFWVPATIFAAAAQAGRNAIQKSLTAELGTLGATQVRFLFGFPFACLFFLVAWSFTDLSAPSVSWTFVLFTALGALAQIAATALMLAAMKSRDFVVVTVWTKTEPVQVALFGVVVLSDPLGLGTAMSILLATLGVIWMGYKPMSRSAGQPVDIKPVAFGLLAAAAFAVAAVGFRGAILSLPEGNFFFRASWTLVCGLFIQATVLAIWMRVTDPAAWRKCIGAWKISLGGGFLGAAASQGWFIGFALTTAANVRTLGLVEVFFAQMLSRRLFDGSTSRQEKIGMALIILGVAGLLWLQRG</sequence>
<feature type="transmembrane region" description="Helical" evidence="1">
    <location>
        <begin position="287"/>
        <end position="303"/>
    </location>
</feature>
<dbReference type="AlphaFoldDB" id="A0A2R4XKJ6"/>
<feature type="transmembrane region" description="Helical" evidence="1">
    <location>
        <begin position="191"/>
        <end position="214"/>
    </location>
</feature>
<feature type="transmembrane region" description="Helical" evidence="1">
    <location>
        <begin position="114"/>
        <end position="142"/>
    </location>
</feature>
<feature type="transmembrane region" description="Helical" evidence="1">
    <location>
        <begin position="42"/>
        <end position="61"/>
    </location>
</feature>
<keyword evidence="1" id="KW-1133">Transmembrane helix</keyword>
<feature type="transmembrane region" description="Helical" evidence="1">
    <location>
        <begin position="6"/>
        <end position="22"/>
    </location>
</feature>
<dbReference type="Pfam" id="PF00892">
    <property type="entry name" value="EamA"/>
    <property type="match status" value="1"/>
</dbReference>
<dbReference type="SUPFAM" id="SSF103481">
    <property type="entry name" value="Multidrug resistance efflux transporter EmrE"/>
    <property type="match status" value="2"/>
</dbReference>
<name>A0A2R4XKJ6_9BURK</name>
<protein>
    <submittedName>
        <fullName evidence="3">Multidrug DMT transporter permease</fullName>
    </submittedName>
</protein>
<dbReference type="RefSeq" id="WP_108621719.1">
    <property type="nucleotide sequence ID" value="NZ_CP028901.1"/>
</dbReference>
<accession>A0A2R4XKJ6</accession>
<reference evidence="3 4" key="1">
    <citation type="submission" date="2018-04" db="EMBL/GenBank/DDBJ databases">
        <title>Bordetella sp. HZ20 isolated from seawater.</title>
        <authorList>
            <person name="Sun C."/>
        </authorList>
    </citation>
    <scope>NUCLEOTIDE SEQUENCE [LARGE SCALE GENOMIC DNA]</scope>
    <source>
        <strain evidence="3 4">HZ20</strain>
    </source>
</reference>
<dbReference type="KEGG" id="boz:DBV39_11980"/>
<evidence type="ECO:0000313" key="3">
    <source>
        <dbReference type="EMBL" id="AWB34303.1"/>
    </source>
</evidence>
<organism evidence="3 4">
    <name type="scientific">Orrella marina</name>
    <dbReference type="NCBI Taxonomy" id="2163011"/>
    <lineage>
        <taxon>Bacteria</taxon>
        <taxon>Pseudomonadati</taxon>
        <taxon>Pseudomonadota</taxon>
        <taxon>Betaproteobacteria</taxon>
        <taxon>Burkholderiales</taxon>
        <taxon>Alcaligenaceae</taxon>
        <taxon>Orrella</taxon>
    </lineage>
</organism>
<evidence type="ECO:0000256" key="1">
    <source>
        <dbReference type="SAM" id="Phobius"/>
    </source>
</evidence>